<evidence type="ECO:0000313" key="2">
    <source>
        <dbReference type="Proteomes" id="UP001151752"/>
    </source>
</evidence>
<keyword evidence="2" id="KW-1185">Reference proteome</keyword>
<comment type="caution">
    <text evidence="1">The sequence shown here is derived from an EMBL/GenBank/DDBJ whole genome shotgun (WGS) entry which is preliminary data.</text>
</comment>
<gene>
    <name evidence="1" type="ORF">OIU74_000084</name>
</gene>
<dbReference type="EMBL" id="JAPFFM010000001">
    <property type="protein sequence ID" value="KAJ6775821.1"/>
    <property type="molecule type" value="Genomic_DNA"/>
</dbReference>
<evidence type="ECO:0000313" key="1">
    <source>
        <dbReference type="EMBL" id="KAJ6775821.1"/>
    </source>
</evidence>
<proteinExistence type="predicted"/>
<sequence length="39" mass="4680">MSSQDIGSILENSRELDRLRKEQEEVLLEINKMHKRLQI</sequence>
<protein>
    <submittedName>
        <fullName evidence="1">Uncharacterized protein</fullName>
    </submittedName>
</protein>
<dbReference type="Proteomes" id="UP001151752">
    <property type="component" value="Chromosome 16"/>
</dbReference>
<feature type="non-terminal residue" evidence="1">
    <location>
        <position position="39"/>
    </location>
</feature>
<reference evidence="1" key="1">
    <citation type="submission" date="2022-11" db="EMBL/GenBank/DDBJ databases">
        <authorList>
            <person name="Hyden B.L."/>
            <person name="Feng K."/>
            <person name="Yates T."/>
            <person name="Jawdy S."/>
            <person name="Smart L.B."/>
            <person name="Muchero W."/>
        </authorList>
    </citation>
    <scope>NUCLEOTIDE SEQUENCE</scope>
    <source>
        <tissue evidence="1">Shoot tip</tissue>
    </source>
</reference>
<dbReference type="AlphaFoldDB" id="A0A9Q0X0I2"/>
<name>A0A9Q0X0I2_9ROSI</name>
<reference evidence="1" key="2">
    <citation type="journal article" date="2023" name="Int. J. Mol. Sci.">
        <title>De Novo Assembly and Annotation of 11 Diverse Shrub Willow (Salix) Genomes Reveals Novel Gene Organization in Sex-Linked Regions.</title>
        <authorList>
            <person name="Hyden B."/>
            <person name="Feng K."/>
            <person name="Yates T.B."/>
            <person name="Jawdy S."/>
            <person name="Cereghino C."/>
            <person name="Smart L.B."/>
            <person name="Muchero W."/>
        </authorList>
    </citation>
    <scope>NUCLEOTIDE SEQUENCE</scope>
    <source>
        <tissue evidence="1">Shoot tip</tissue>
    </source>
</reference>
<organism evidence="1 2">
    <name type="scientific">Salix koriyanagi</name>
    <dbReference type="NCBI Taxonomy" id="2511006"/>
    <lineage>
        <taxon>Eukaryota</taxon>
        <taxon>Viridiplantae</taxon>
        <taxon>Streptophyta</taxon>
        <taxon>Embryophyta</taxon>
        <taxon>Tracheophyta</taxon>
        <taxon>Spermatophyta</taxon>
        <taxon>Magnoliopsida</taxon>
        <taxon>eudicotyledons</taxon>
        <taxon>Gunneridae</taxon>
        <taxon>Pentapetalae</taxon>
        <taxon>rosids</taxon>
        <taxon>fabids</taxon>
        <taxon>Malpighiales</taxon>
        <taxon>Salicaceae</taxon>
        <taxon>Saliceae</taxon>
        <taxon>Salix</taxon>
    </lineage>
</organism>
<accession>A0A9Q0X0I2</accession>